<dbReference type="NCBIfam" id="TIGR00861">
    <property type="entry name" value="MIP"/>
    <property type="match status" value="1"/>
</dbReference>
<dbReference type="EnsemblMetazoa" id="OVOC11208.1">
    <property type="protein sequence ID" value="OVOC11208.1"/>
    <property type="gene ID" value="WBGene00248017"/>
</dbReference>
<evidence type="ECO:0000256" key="3">
    <source>
        <dbReference type="ARBA" id="ARBA00022448"/>
    </source>
</evidence>
<evidence type="ECO:0000256" key="5">
    <source>
        <dbReference type="ARBA" id="ARBA00022989"/>
    </source>
</evidence>
<feature type="transmembrane region" description="Helical" evidence="9">
    <location>
        <begin position="189"/>
        <end position="209"/>
    </location>
</feature>
<evidence type="ECO:0000256" key="1">
    <source>
        <dbReference type="ARBA" id="ARBA00004141"/>
    </source>
</evidence>
<dbReference type="CDD" id="cd00333">
    <property type="entry name" value="MIP"/>
    <property type="match status" value="1"/>
</dbReference>
<comment type="subcellular location">
    <subcellularLocation>
        <location evidence="1">Membrane</location>
        <topology evidence="1">Multi-pass membrane protein</topology>
    </subcellularLocation>
</comment>
<dbReference type="AlphaFoldDB" id="A0A8R1XSL6"/>
<evidence type="ECO:0000256" key="7">
    <source>
        <dbReference type="ARBA" id="ARBA00045280"/>
    </source>
</evidence>
<dbReference type="Gene3D" id="1.20.1080.10">
    <property type="entry name" value="Glycerol uptake facilitator protein"/>
    <property type="match status" value="1"/>
</dbReference>
<dbReference type="PRINTS" id="PR00783">
    <property type="entry name" value="MINTRINSICP"/>
</dbReference>
<comment type="similarity">
    <text evidence="2 8">Belongs to the MIP/aquaporin (TC 1.A.8) family.</text>
</comment>
<dbReference type="GO" id="GO:0016323">
    <property type="term" value="C:basolateral plasma membrane"/>
    <property type="evidence" value="ECO:0007669"/>
    <property type="project" value="TreeGrafter"/>
</dbReference>
<feature type="transmembrane region" description="Helical" evidence="9">
    <location>
        <begin position="221"/>
        <end position="241"/>
    </location>
</feature>
<evidence type="ECO:0000256" key="4">
    <source>
        <dbReference type="ARBA" id="ARBA00022692"/>
    </source>
</evidence>
<feature type="transmembrane region" description="Helical" evidence="9">
    <location>
        <begin position="85"/>
        <end position="105"/>
    </location>
</feature>
<sequence length="324" mass="36159">MEQVAPKEENNVKPFMTDMPIVANTPNASEGKMMDSPMEKARRIFHIENRTVVNCLSEFYGTMLLLFLGISIVHQFDLSHKQLNTWIQINLGWGFTIMFCVYTCSKTSGGHLNPAISLMFYTIGKLPLAHVFYYIIAQVLGAFVGTALAYTVYLDQTFHVLGNARIVAGPNGTASLFTSMPAPHLSNTIAFWDQFVGTGFLALFACVIIDKRNEIPSYMHALLFGLLVAMIGMAFGMNLGYPINPARDFAPRVFAALIGYGWEVFSYHNYYFWIPILAPCFGAIAAAWSYFIFVGFQIPDQPPNYMKENKSDADGIPLKTTDLS</sequence>
<evidence type="ECO:0000313" key="10">
    <source>
        <dbReference type="EnsemblMetazoa" id="OVOC11208.1"/>
    </source>
</evidence>
<dbReference type="InterPro" id="IPR050363">
    <property type="entry name" value="MIP/Aquaporin"/>
</dbReference>
<dbReference type="InterPro" id="IPR000425">
    <property type="entry name" value="MIP"/>
</dbReference>
<dbReference type="PANTHER" id="PTHR43829:SF5">
    <property type="entry name" value="AQUAPORIN-9"/>
    <property type="match status" value="1"/>
</dbReference>
<name>A0A8R1XSL6_ONCVO</name>
<organism evidence="10 11">
    <name type="scientific">Onchocerca volvulus</name>
    <dbReference type="NCBI Taxonomy" id="6282"/>
    <lineage>
        <taxon>Eukaryota</taxon>
        <taxon>Metazoa</taxon>
        <taxon>Ecdysozoa</taxon>
        <taxon>Nematoda</taxon>
        <taxon>Chromadorea</taxon>
        <taxon>Rhabditida</taxon>
        <taxon>Spirurina</taxon>
        <taxon>Spiruromorpha</taxon>
        <taxon>Filarioidea</taxon>
        <taxon>Onchocercidae</taxon>
        <taxon>Onchocerca</taxon>
    </lineage>
</organism>
<keyword evidence="3 8" id="KW-0813">Transport</keyword>
<evidence type="ECO:0000256" key="2">
    <source>
        <dbReference type="ARBA" id="ARBA00006175"/>
    </source>
</evidence>
<dbReference type="EMBL" id="CMVM020000350">
    <property type="status" value="NOT_ANNOTATED_CDS"/>
    <property type="molecule type" value="Genomic_DNA"/>
</dbReference>
<feature type="transmembrane region" description="Helical" evidence="9">
    <location>
        <begin position="270"/>
        <end position="296"/>
    </location>
</feature>
<evidence type="ECO:0000256" key="9">
    <source>
        <dbReference type="SAM" id="Phobius"/>
    </source>
</evidence>
<accession>A0A8R1XSL6</accession>
<dbReference type="GO" id="GO:0015254">
    <property type="term" value="F:glycerol channel activity"/>
    <property type="evidence" value="ECO:0007669"/>
    <property type="project" value="TreeGrafter"/>
</dbReference>
<proteinExistence type="inferred from homology"/>
<reference evidence="11" key="1">
    <citation type="submission" date="2013-10" db="EMBL/GenBank/DDBJ databases">
        <title>Genome sequencing of Onchocerca volvulus.</title>
        <authorList>
            <person name="Cotton J."/>
            <person name="Tsai J."/>
            <person name="Stanley E."/>
            <person name="Tracey A."/>
            <person name="Holroyd N."/>
            <person name="Lustigman S."/>
            <person name="Berriman M."/>
        </authorList>
    </citation>
    <scope>NUCLEOTIDE SEQUENCE</scope>
</reference>
<feature type="transmembrane region" description="Helical" evidence="9">
    <location>
        <begin position="52"/>
        <end position="73"/>
    </location>
</feature>
<keyword evidence="6 9" id="KW-0472">Membrane</keyword>
<evidence type="ECO:0000313" key="11">
    <source>
        <dbReference type="Proteomes" id="UP000024404"/>
    </source>
</evidence>
<dbReference type="PANTHER" id="PTHR43829">
    <property type="entry name" value="AQUAPORIN OR AQUAGLYCEROPORIN RELATED"/>
    <property type="match status" value="1"/>
</dbReference>
<keyword evidence="4 8" id="KW-0812">Transmembrane</keyword>
<reference evidence="10" key="2">
    <citation type="submission" date="2022-06" db="UniProtKB">
        <authorList>
            <consortium name="EnsemblMetazoa"/>
        </authorList>
    </citation>
    <scope>IDENTIFICATION</scope>
</reference>
<keyword evidence="5 9" id="KW-1133">Transmembrane helix</keyword>
<keyword evidence="11" id="KW-1185">Reference proteome</keyword>
<evidence type="ECO:0000256" key="8">
    <source>
        <dbReference type="RuleBase" id="RU000477"/>
    </source>
</evidence>
<dbReference type="InterPro" id="IPR023271">
    <property type="entry name" value="Aquaporin-like"/>
</dbReference>
<evidence type="ECO:0000256" key="6">
    <source>
        <dbReference type="ARBA" id="ARBA00023136"/>
    </source>
</evidence>
<dbReference type="SUPFAM" id="SSF81338">
    <property type="entry name" value="Aquaporin-like"/>
    <property type="match status" value="1"/>
</dbReference>
<dbReference type="GO" id="GO:0015250">
    <property type="term" value="F:water channel activity"/>
    <property type="evidence" value="ECO:0007669"/>
    <property type="project" value="TreeGrafter"/>
</dbReference>
<dbReference type="Proteomes" id="UP000024404">
    <property type="component" value="Unassembled WGS sequence"/>
</dbReference>
<dbReference type="Pfam" id="PF00230">
    <property type="entry name" value="MIP"/>
    <property type="match status" value="1"/>
</dbReference>
<feature type="transmembrane region" description="Helical" evidence="9">
    <location>
        <begin position="126"/>
        <end position="153"/>
    </location>
</feature>
<comment type="function">
    <text evidence="7">Aquaglyceroporin that may modulate the water content and osmolytes during anhydrobiosis.</text>
</comment>
<protein>
    <submittedName>
        <fullName evidence="10">Uncharacterized protein</fullName>
    </submittedName>
</protein>